<sequence length="125" mass="13682">MFTEISCVCGTFESVVCLVWNGFNVIHESESCLASLDLGFQPSMARSTRPAKFVNVLIADNYADSKVASTFMVYQEHCGDKGASWVDVVVLSGATHTEKSRLFVNFEGWVQQTPMAVPLVGDAHD</sequence>
<reference evidence="2 3" key="1">
    <citation type="submission" date="2017-08" db="EMBL/GenBank/DDBJ databases">
        <title>Acidophilic green algal genome provides insights into adaptation to an acidic environment.</title>
        <authorList>
            <person name="Hirooka S."/>
            <person name="Hirose Y."/>
            <person name="Kanesaki Y."/>
            <person name="Higuchi S."/>
            <person name="Fujiwara T."/>
            <person name="Onuma R."/>
            <person name="Era A."/>
            <person name="Ohbayashi R."/>
            <person name="Uzuka A."/>
            <person name="Nozaki H."/>
            <person name="Yoshikawa H."/>
            <person name="Miyagishima S.Y."/>
        </authorList>
    </citation>
    <scope>NUCLEOTIDE SEQUENCE [LARGE SCALE GENOMIC DNA]</scope>
    <source>
        <strain evidence="2 3">NIES-2499</strain>
    </source>
</reference>
<organism evidence="2 3">
    <name type="scientific">Chlamydomonas eustigma</name>
    <dbReference type="NCBI Taxonomy" id="1157962"/>
    <lineage>
        <taxon>Eukaryota</taxon>
        <taxon>Viridiplantae</taxon>
        <taxon>Chlorophyta</taxon>
        <taxon>core chlorophytes</taxon>
        <taxon>Chlorophyceae</taxon>
        <taxon>CS clade</taxon>
        <taxon>Chlamydomonadales</taxon>
        <taxon>Chlamydomonadaceae</taxon>
        <taxon>Chlamydomonas</taxon>
    </lineage>
</organism>
<dbReference type="EMBL" id="BEGY01000081">
    <property type="protein sequence ID" value="GAX82485.1"/>
    <property type="molecule type" value="Genomic_DNA"/>
</dbReference>
<evidence type="ECO:0000313" key="3">
    <source>
        <dbReference type="Proteomes" id="UP000232323"/>
    </source>
</evidence>
<comment type="caution">
    <text evidence="2">The sequence shown here is derived from an EMBL/GenBank/DDBJ whole genome shotgun (WGS) entry which is preliminary data.</text>
</comment>
<gene>
    <name evidence="2" type="ORF">CEUSTIGMA_g9912.t1</name>
</gene>
<dbReference type="SUPFAM" id="SSF53706">
    <property type="entry name" value="Formate dehydrogenase/DMSO reductase, domains 1-3"/>
    <property type="match status" value="1"/>
</dbReference>
<protein>
    <recommendedName>
        <fullName evidence="1">Molybdopterin oxidoreductase domain-containing protein</fullName>
    </recommendedName>
</protein>
<dbReference type="Proteomes" id="UP000232323">
    <property type="component" value="Unassembled WGS sequence"/>
</dbReference>
<feature type="domain" description="Molybdopterin oxidoreductase" evidence="1">
    <location>
        <begin position="19"/>
        <end position="123"/>
    </location>
</feature>
<dbReference type="GO" id="GO:0016491">
    <property type="term" value="F:oxidoreductase activity"/>
    <property type="evidence" value="ECO:0007669"/>
    <property type="project" value="InterPro"/>
</dbReference>
<dbReference type="AlphaFoldDB" id="A0A250XHC9"/>
<evidence type="ECO:0000313" key="2">
    <source>
        <dbReference type="EMBL" id="GAX82485.1"/>
    </source>
</evidence>
<proteinExistence type="predicted"/>
<dbReference type="InterPro" id="IPR006656">
    <property type="entry name" value="Mopterin_OxRdtase"/>
</dbReference>
<dbReference type="STRING" id="1157962.A0A250XHC9"/>
<keyword evidence="3" id="KW-1185">Reference proteome</keyword>
<name>A0A250XHC9_9CHLO</name>
<dbReference type="Pfam" id="PF00384">
    <property type="entry name" value="Molybdopterin"/>
    <property type="match status" value="1"/>
</dbReference>
<evidence type="ECO:0000259" key="1">
    <source>
        <dbReference type="Pfam" id="PF00384"/>
    </source>
</evidence>
<accession>A0A250XHC9</accession>
<dbReference type="OrthoDB" id="10249365at2759"/>